<name>A0A1N7LZ53_9RHOB</name>
<gene>
    <name evidence="4" type="ORF">SAMN05421774_102285</name>
</gene>
<keyword evidence="5" id="KW-1185">Reference proteome</keyword>
<proteinExistence type="predicted"/>
<evidence type="ECO:0000256" key="1">
    <source>
        <dbReference type="ARBA" id="ARBA00022729"/>
    </source>
</evidence>
<evidence type="ECO:0000313" key="4">
    <source>
        <dbReference type="EMBL" id="SIS79135.1"/>
    </source>
</evidence>
<dbReference type="OrthoDB" id="7203955at2"/>
<dbReference type="InterPro" id="IPR037873">
    <property type="entry name" value="BamE-like"/>
</dbReference>
<dbReference type="Pfam" id="PF04355">
    <property type="entry name" value="BamE"/>
    <property type="match status" value="1"/>
</dbReference>
<reference evidence="4 5" key="1">
    <citation type="submission" date="2017-01" db="EMBL/GenBank/DDBJ databases">
        <authorList>
            <person name="Mah S.A."/>
            <person name="Swanson W.J."/>
            <person name="Moy G.W."/>
            <person name="Vacquier V.D."/>
        </authorList>
    </citation>
    <scope>NUCLEOTIDE SEQUENCE [LARGE SCALE GENOMIC DNA]</scope>
    <source>
        <strain evidence="4 5">DSM 26375</strain>
    </source>
</reference>
<sequence length="154" mass="16718">MAKAIIGLRMALVGLALLTLGACAEIIRNHGYTPSDEELADVVVGTDTRQSVAAKVGRPSAGGLMADSGWYYVQSQWSHRGARAPEEIDRQVLAVSFDDRGRVANIERFGLQDGQVVALSRRVTETNIRGVGFIRQMMGNLGRFDAGQFIRQGL</sequence>
<dbReference type="Proteomes" id="UP000186141">
    <property type="component" value="Unassembled WGS sequence"/>
</dbReference>
<evidence type="ECO:0000313" key="5">
    <source>
        <dbReference type="Proteomes" id="UP000186141"/>
    </source>
</evidence>
<evidence type="ECO:0000256" key="2">
    <source>
        <dbReference type="ARBA" id="ARBA00023136"/>
    </source>
</evidence>
<feature type="domain" description="Outer membrane protein assembly factor BamE" evidence="3">
    <location>
        <begin position="31"/>
        <end position="106"/>
    </location>
</feature>
<protein>
    <submittedName>
        <fullName evidence="4">Beta-barrel assembly machine subunit BamE</fullName>
    </submittedName>
</protein>
<dbReference type="RefSeq" id="WP_076529487.1">
    <property type="nucleotide sequence ID" value="NZ_BMEH01000002.1"/>
</dbReference>
<dbReference type="Gene3D" id="3.30.1450.10">
    <property type="match status" value="1"/>
</dbReference>
<dbReference type="GO" id="GO:0019867">
    <property type="term" value="C:outer membrane"/>
    <property type="evidence" value="ECO:0007669"/>
    <property type="project" value="InterPro"/>
</dbReference>
<dbReference type="EMBL" id="FTOT01000002">
    <property type="protein sequence ID" value="SIS79135.1"/>
    <property type="molecule type" value="Genomic_DNA"/>
</dbReference>
<keyword evidence="1" id="KW-0732">Signal</keyword>
<dbReference type="InterPro" id="IPR007450">
    <property type="entry name" value="BamE_dom"/>
</dbReference>
<organism evidence="4 5">
    <name type="scientific">Gemmobacter megaterium</name>
    <dbReference type="NCBI Taxonomy" id="1086013"/>
    <lineage>
        <taxon>Bacteria</taxon>
        <taxon>Pseudomonadati</taxon>
        <taxon>Pseudomonadota</taxon>
        <taxon>Alphaproteobacteria</taxon>
        <taxon>Rhodobacterales</taxon>
        <taxon>Paracoccaceae</taxon>
        <taxon>Gemmobacter</taxon>
    </lineage>
</organism>
<dbReference type="AlphaFoldDB" id="A0A1N7LZ53"/>
<accession>A0A1N7LZ53</accession>
<dbReference type="STRING" id="1086013.SAMN05421774_102285"/>
<dbReference type="PROSITE" id="PS51257">
    <property type="entry name" value="PROKAR_LIPOPROTEIN"/>
    <property type="match status" value="1"/>
</dbReference>
<keyword evidence="2" id="KW-0472">Membrane</keyword>
<evidence type="ECO:0000259" key="3">
    <source>
        <dbReference type="Pfam" id="PF04355"/>
    </source>
</evidence>